<feature type="region of interest" description="Disordered" evidence="5">
    <location>
        <begin position="301"/>
        <end position="370"/>
    </location>
</feature>
<name>A0A438IR54_VITVI</name>
<evidence type="ECO:0000313" key="8">
    <source>
        <dbReference type="Proteomes" id="UP000288805"/>
    </source>
</evidence>
<evidence type="ECO:0000259" key="6">
    <source>
        <dbReference type="Pfam" id="PF05182"/>
    </source>
</evidence>
<comment type="subcellular location">
    <subcellularLocation>
        <location evidence="1">Nucleus</location>
    </subcellularLocation>
</comment>
<evidence type="ECO:0000256" key="4">
    <source>
        <dbReference type="ARBA" id="ARBA00023242"/>
    </source>
</evidence>
<evidence type="ECO:0000256" key="5">
    <source>
        <dbReference type="SAM" id="MobiDB-lite"/>
    </source>
</evidence>
<feature type="region of interest" description="Disordered" evidence="5">
    <location>
        <begin position="40"/>
        <end position="80"/>
    </location>
</feature>
<dbReference type="GO" id="GO:0006397">
    <property type="term" value="P:mRNA processing"/>
    <property type="evidence" value="ECO:0007669"/>
    <property type="project" value="UniProtKB-KW"/>
</dbReference>
<proteinExistence type="inferred from homology"/>
<dbReference type="PANTHER" id="PTHR36884:SF4">
    <property type="entry name" value="FIP1[III]-LIKE PROTEIN"/>
    <property type="match status" value="1"/>
</dbReference>
<evidence type="ECO:0000313" key="7">
    <source>
        <dbReference type="EMBL" id="RVW99161.1"/>
    </source>
</evidence>
<organism evidence="7 8">
    <name type="scientific">Vitis vinifera</name>
    <name type="common">Grape</name>
    <dbReference type="NCBI Taxonomy" id="29760"/>
    <lineage>
        <taxon>Eukaryota</taxon>
        <taxon>Viridiplantae</taxon>
        <taxon>Streptophyta</taxon>
        <taxon>Embryophyta</taxon>
        <taxon>Tracheophyta</taxon>
        <taxon>Spermatophyta</taxon>
        <taxon>Magnoliopsida</taxon>
        <taxon>eudicotyledons</taxon>
        <taxon>Gunneridae</taxon>
        <taxon>Pentapetalae</taxon>
        <taxon>rosids</taxon>
        <taxon>Vitales</taxon>
        <taxon>Vitaceae</taxon>
        <taxon>Viteae</taxon>
        <taxon>Vitis</taxon>
    </lineage>
</organism>
<dbReference type="AlphaFoldDB" id="A0A438IR54"/>
<feature type="domain" description="Pre-mRNA polyadenylation factor Fip1" evidence="6">
    <location>
        <begin position="215"/>
        <end position="247"/>
    </location>
</feature>
<feature type="compositionally biased region" description="Low complexity" evidence="5">
    <location>
        <begin position="521"/>
        <end position="536"/>
    </location>
</feature>
<dbReference type="EMBL" id="QGNW01000089">
    <property type="protein sequence ID" value="RVW99161.1"/>
    <property type="molecule type" value="Genomic_DNA"/>
</dbReference>
<protein>
    <submittedName>
        <fullName evidence="7">FIP1[V]-like protein</fullName>
    </submittedName>
</protein>
<sequence>MEDVGDDFGDLYADVEIPASSAINGAPNFVRFYENDTHKAEDFASGSGSKELDIGDAGSSRKSENEESNVVDNGSDSEDDFNIVLNDEDGQRFPVRSGVGVLGGSDGEDGDGMEQGFAGGERGNGAKSGYHLQFSQYKYIRSHSTVFPSNAKANGTAKVASFSSMLARGDWEENGSNQHKGSSSVEIASTHTRAAPLVAQGGYGFSLPWYRTILDVNIDTFEQKPWRHPGVDLTDFFNFGFNEETWKIIVTPCAPSIDPKFVSVINYMNSGWWGWFAELRSDFASMMLEQYRKQMHILNQTPVHHSSKPNQTEEGGLEHEKDGQEPVCKQGSIVSPTSKSTDRLELPKGRAIQVEGSTGERQPSMDVRRPRHRDSGVVIHIAVQDSVDDEIDNIDSTEDESSENGDFKVGDNKDIHCYGSGNGNKPCLEKNVTLDRSSVLKRFSKLSTASNPVSVDSDNVGTGKIPDGDKHCSQNMNAHVPEGISEVVDALNNSKEMVGRNTCNTDPCMMETELSLDEQVSHSPSSSRRGSHSVASQDGGYIDPEKNQNARRKPSSNLLTDRPELIKSEYYLHKNSKNKVGKTKPIDCKDSFRNRSPVQEARKHRDSSTCSVDKMAIRSGNDIASPMSKTVDSLYDRNHSSVGHGRQKERLHDFGSHDDDVSPMSNSEGLHYKHYLSAGRRRRKERLCDLGSYDGDFSPMSDVEGMHSRAHSSVVRQGRKERLDDFGSYDNDIFPVSETEGLSDKGHSFASRRRRKELHDFDSYDRKGFSYYRETELSFNYCSEKFANNHVKLRVLKILIGKIIGALETRYDVAQEKITRSVPFMCKERNSLAEKYGRHVPSTGRKVNLYGRRKRYEDGHLDLDSSWSIGVEDEYGRHVDHQSLSSWSYREPHTANGRNDVNDSRLTERHGRDRRQICPQGYRESDWFGNDNDAYNTKDSIIGPDDQVQIGRRRSRRQYEALHWTEKELISSHLDENLYNEEASLSCERTSGHTRIHTKYGSAHVGMLVHNKKSQQQRYKRIREGRSDDFIDRSSNVLGQGNHEQTVLRSRASVDLIVGEGKVKLGKPRLNLVPLYLYM</sequence>
<evidence type="ECO:0000256" key="2">
    <source>
        <dbReference type="ARBA" id="ARBA00007459"/>
    </source>
</evidence>
<reference evidence="7 8" key="1">
    <citation type="journal article" date="2018" name="PLoS Genet.">
        <title>Population sequencing reveals clonal diversity and ancestral inbreeding in the grapevine cultivar Chardonnay.</title>
        <authorList>
            <person name="Roach M.J."/>
            <person name="Johnson D.L."/>
            <person name="Bohlmann J."/>
            <person name="van Vuuren H.J."/>
            <person name="Jones S.J."/>
            <person name="Pretorius I.S."/>
            <person name="Schmidt S.A."/>
            <person name="Borneman A.R."/>
        </authorList>
    </citation>
    <scope>NUCLEOTIDE SEQUENCE [LARGE SCALE GENOMIC DNA]</scope>
    <source>
        <strain evidence="8">cv. Chardonnay</strain>
        <tissue evidence="7">Leaf</tissue>
    </source>
</reference>
<dbReference type="Pfam" id="PF05182">
    <property type="entry name" value="Fip1"/>
    <property type="match status" value="1"/>
</dbReference>
<feature type="region of interest" description="Disordered" evidence="5">
    <location>
        <begin position="516"/>
        <end position="562"/>
    </location>
</feature>
<dbReference type="Proteomes" id="UP000288805">
    <property type="component" value="Unassembled WGS sequence"/>
</dbReference>
<accession>A0A438IR54</accession>
<comment type="similarity">
    <text evidence="2">Belongs to the FIP1 family.</text>
</comment>
<dbReference type="PANTHER" id="PTHR36884">
    <property type="entry name" value="FIP1[III]-LIKE PROTEIN"/>
    <property type="match status" value="1"/>
</dbReference>
<keyword evidence="4" id="KW-0539">Nucleus</keyword>
<feature type="compositionally biased region" description="Basic and acidic residues" evidence="5">
    <location>
        <begin position="900"/>
        <end position="914"/>
    </location>
</feature>
<dbReference type="InterPro" id="IPR007854">
    <property type="entry name" value="Fip1_dom"/>
</dbReference>
<dbReference type="GO" id="GO:0005634">
    <property type="term" value="C:nucleus"/>
    <property type="evidence" value="ECO:0007669"/>
    <property type="project" value="UniProtKB-SubCell"/>
</dbReference>
<comment type="caution">
    <text evidence="7">The sequence shown here is derived from an EMBL/GenBank/DDBJ whole genome shotgun (WGS) entry which is preliminary data.</text>
</comment>
<feature type="compositionally biased region" description="Polar residues" evidence="5">
    <location>
        <begin position="301"/>
        <end position="313"/>
    </location>
</feature>
<keyword evidence="3" id="KW-0507">mRNA processing</keyword>
<feature type="compositionally biased region" description="Basic and acidic residues" evidence="5">
    <location>
        <begin position="584"/>
        <end position="593"/>
    </location>
</feature>
<evidence type="ECO:0000256" key="1">
    <source>
        <dbReference type="ARBA" id="ARBA00004123"/>
    </source>
</evidence>
<evidence type="ECO:0000256" key="3">
    <source>
        <dbReference type="ARBA" id="ARBA00022664"/>
    </source>
</evidence>
<feature type="region of interest" description="Disordered" evidence="5">
    <location>
        <begin position="576"/>
        <end position="609"/>
    </location>
</feature>
<dbReference type="InterPro" id="IPR044976">
    <property type="entry name" value="FIPS5/FIPS3-like"/>
</dbReference>
<gene>
    <name evidence="7" type="primary">FIPS5_3</name>
    <name evidence="7" type="ORF">CK203_018877</name>
</gene>
<feature type="region of interest" description="Disordered" evidence="5">
    <location>
        <begin position="889"/>
        <end position="914"/>
    </location>
</feature>